<sequence>MAGEPLPEDDTPPKGSTYGTAIALTDNGSPKPNGRGGWARVHDVDAVIQDLKIAVLTPQGDDPLRPRYGRVLSRLLGSSVPSFKTELRRILLFDGRVAAVPTIDIDGNPAVNRSNLDVTVTVELREGEVATFSFTPRTFA</sequence>
<evidence type="ECO:0000313" key="2">
    <source>
        <dbReference type="EMBL" id="MWG36581.1"/>
    </source>
</evidence>
<name>A0A6B0GR76_9EURY</name>
<accession>A0A6B0GR76</accession>
<dbReference type="AlphaFoldDB" id="A0A6B0GR76"/>
<dbReference type="Proteomes" id="UP000451471">
    <property type="component" value="Unassembled WGS sequence"/>
</dbReference>
<evidence type="ECO:0000313" key="3">
    <source>
        <dbReference type="Proteomes" id="UP000451471"/>
    </source>
</evidence>
<dbReference type="Gene3D" id="3.10.450.40">
    <property type="match status" value="1"/>
</dbReference>
<proteinExistence type="predicted"/>
<protein>
    <recommendedName>
        <fullName evidence="4">Baseplate assembly protein</fullName>
    </recommendedName>
</protein>
<feature type="compositionally biased region" description="Acidic residues" evidence="1">
    <location>
        <begin position="1"/>
        <end position="10"/>
    </location>
</feature>
<comment type="caution">
    <text evidence="2">The sequence shown here is derived from an EMBL/GenBank/DDBJ whole genome shotgun (WGS) entry which is preliminary data.</text>
</comment>
<keyword evidence="3" id="KW-1185">Reference proteome</keyword>
<evidence type="ECO:0000256" key="1">
    <source>
        <dbReference type="SAM" id="MobiDB-lite"/>
    </source>
</evidence>
<evidence type="ECO:0008006" key="4">
    <source>
        <dbReference type="Google" id="ProtNLM"/>
    </source>
</evidence>
<dbReference type="SUPFAM" id="SSF160719">
    <property type="entry name" value="gpW/gp25-like"/>
    <property type="match status" value="1"/>
</dbReference>
<dbReference type="EMBL" id="WSZK01000036">
    <property type="protein sequence ID" value="MWG36581.1"/>
    <property type="molecule type" value="Genomic_DNA"/>
</dbReference>
<gene>
    <name evidence="2" type="ORF">GQS65_19160</name>
</gene>
<organism evidence="2 3">
    <name type="scientific">Halomarina oriensis</name>
    <dbReference type="NCBI Taxonomy" id="671145"/>
    <lineage>
        <taxon>Archaea</taxon>
        <taxon>Methanobacteriati</taxon>
        <taxon>Methanobacteriota</taxon>
        <taxon>Stenosarchaea group</taxon>
        <taxon>Halobacteria</taxon>
        <taxon>Halobacteriales</taxon>
        <taxon>Natronomonadaceae</taxon>
        <taxon>Halomarina</taxon>
    </lineage>
</organism>
<feature type="region of interest" description="Disordered" evidence="1">
    <location>
        <begin position="1"/>
        <end position="36"/>
    </location>
</feature>
<reference evidence="2 3" key="1">
    <citation type="submission" date="2019-12" db="EMBL/GenBank/DDBJ databases">
        <title>Halocatena pleomorpha gen. nov. sp. nov., an extremely halophilic archaeon of family Halobacteriaceae isolated from saltpan soil.</title>
        <authorList>
            <person name="Pal Y."/>
            <person name="Verma A."/>
            <person name="Krishnamurthi S."/>
            <person name="Kumar P."/>
        </authorList>
    </citation>
    <scope>NUCLEOTIDE SEQUENCE [LARGE SCALE GENOMIC DNA]</scope>
    <source>
        <strain evidence="2 3">JCM 16495</strain>
    </source>
</reference>
<dbReference type="RefSeq" id="WP_158206232.1">
    <property type="nucleotide sequence ID" value="NZ_WSZK01000036.1"/>
</dbReference>